<comment type="caution">
    <text evidence="2">The sequence shown here is derived from an EMBL/GenBank/DDBJ whole genome shotgun (WGS) entry which is preliminary data.</text>
</comment>
<dbReference type="GO" id="GO:0006629">
    <property type="term" value="P:lipid metabolic process"/>
    <property type="evidence" value="ECO:0007669"/>
    <property type="project" value="InterPro"/>
</dbReference>
<keyword evidence="3" id="KW-1185">Reference proteome</keyword>
<dbReference type="Gene3D" id="3.20.20.190">
    <property type="entry name" value="Phosphatidylinositol (PI) phosphodiesterase"/>
    <property type="match status" value="1"/>
</dbReference>
<organism evidence="2 3">
    <name type="scientific">Blautia segnis</name>
    <dbReference type="NCBI Taxonomy" id="2763030"/>
    <lineage>
        <taxon>Bacteria</taxon>
        <taxon>Bacillati</taxon>
        <taxon>Bacillota</taxon>
        <taxon>Clostridia</taxon>
        <taxon>Lachnospirales</taxon>
        <taxon>Lachnospiraceae</taxon>
        <taxon>Blautia</taxon>
    </lineage>
</organism>
<dbReference type="Proteomes" id="UP000652847">
    <property type="component" value="Unassembled WGS sequence"/>
</dbReference>
<dbReference type="InterPro" id="IPR030395">
    <property type="entry name" value="GP_PDE_dom"/>
</dbReference>
<sequence>MEAFVKRIILLIEILLAACLFTGSVPYGNAKEEIAVNTPEFNWENYNIITHALGGLDGYTYLNSRESFINHYDKGCRFFEVDLSQTSDGVWVCRHNWKEPMGQWEGDKKKVLSAEEFLNTPIYGKYTPMSFEDLLKLLDEYPDAFVTIDSKQYSVRNYQRTLEDYAQYREIAINAGLEHTLGQIIPELYNSAMYSGTTLVYKFPAYLYSLWQEYSIEELNDIADFCQANQIQAVSLYCEYWSEDVQKIFDERDILVYIYTINDEEKAREYVKAGAKGVCTDTLISENLE</sequence>
<dbReference type="SUPFAM" id="SSF51695">
    <property type="entry name" value="PLC-like phosphodiesterases"/>
    <property type="match status" value="1"/>
</dbReference>
<evidence type="ECO:0000313" key="2">
    <source>
        <dbReference type="EMBL" id="MBC5650448.1"/>
    </source>
</evidence>
<dbReference type="EMBL" id="JACOOT010000010">
    <property type="protein sequence ID" value="MBC5650448.1"/>
    <property type="molecule type" value="Genomic_DNA"/>
</dbReference>
<dbReference type="CDD" id="cd08583">
    <property type="entry name" value="PI-PLCc_GDPD_SF_unchar1"/>
    <property type="match status" value="1"/>
</dbReference>
<feature type="domain" description="GP-PDE" evidence="1">
    <location>
        <begin position="63"/>
        <end position="282"/>
    </location>
</feature>
<protein>
    <recommendedName>
        <fullName evidence="1">GP-PDE domain-containing protein</fullName>
    </recommendedName>
</protein>
<accession>A0A8I0AHI0</accession>
<dbReference type="Pfam" id="PF03009">
    <property type="entry name" value="GDPD"/>
    <property type="match status" value="1"/>
</dbReference>
<dbReference type="GO" id="GO:0008081">
    <property type="term" value="F:phosphoric diester hydrolase activity"/>
    <property type="evidence" value="ECO:0007669"/>
    <property type="project" value="InterPro"/>
</dbReference>
<gene>
    <name evidence="2" type="ORF">H8S54_04800</name>
</gene>
<name>A0A8I0AHI0_9FIRM</name>
<proteinExistence type="predicted"/>
<evidence type="ECO:0000313" key="3">
    <source>
        <dbReference type="Proteomes" id="UP000652847"/>
    </source>
</evidence>
<dbReference type="AlphaFoldDB" id="A0A8I0AHI0"/>
<reference evidence="2 3" key="1">
    <citation type="submission" date="2020-08" db="EMBL/GenBank/DDBJ databases">
        <title>Genome public.</title>
        <authorList>
            <person name="Liu C."/>
            <person name="Sun Q."/>
        </authorList>
    </citation>
    <scope>NUCLEOTIDE SEQUENCE [LARGE SCALE GENOMIC DNA]</scope>
    <source>
        <strain evidence="2 3">BX17</strain>
    </source>
</reference>
<dbReference type="InterPro" id="IPR017946">
    <property type="entry name" value="PLC-like_Pdiesterase_TIM-brl"/>
</dbReference>
<evidence type="ECO:0000259" key="1">
    <source>
        <dbReference type="Pfam" id="PF03009"/>
    </source>
</evidence>